<dbReference type="InterPro" id="IPR000994">
    <property type="entry name" value="Pept_M24"/>
</dbReference>
<evidence type="ECO:0000313" key="8">
    <source>
        <dbReference type="Proteomes" id="UP000318288"/>
    </source>
</evidence>
<accession>A0A5C6E976</accession>
<name>A0A5C6E976_9BACT</name>
<dbReference type="CDD" id="cd01066">
    <property type="entry name" value="APP_MetAP"/>
    <property type="match status" value="1"/>
</dbReference>
<comment type="caution">
    <text evidence="7">The sequence shown here is derived from an EMBL/GenBank/DDBJ whole genome shotgun (WGS) entry which is preliminary data.</text>
</comment>
<dbReference type="InterPro" id="IPR036005">
    <property type="entry name" value="Creatinase/aminopeptidase-like"/>
</dbReference>
<dbReference type="RefSeq" id="WP_146461935.1">
    <property type="nucleotide sequence ID" value="NZ_SJPW01000008.1"/>
</dbReference>
<dbReference type="SUPFAM" id="SSF55920">
    <property type="entry name" value="Creatinase/aminopeptidase"/>
    <property type="match status" value="1"/>
</dbReference>
<proteinExistence type="inferred from homology"/>
<keyword evidence="4" id="KW-0482">Metalloprotease</keyword>
<evidence type="ECO:0000256" key="2">
    <source>
        <dbReference type="ARBA" id="ARBA00022723"/>
    </source>
</evidence>
<sequence length="379" mass="40895">MKIHSARILAGFPEKNGSLYRRLGVALGDPAAWIELDSRRIGLVRDLEMDRVRQVGHVDDVTCPAEHSPPAGLSADRETATAEAAVQILRSARCERVTADRSLPFIFAWHLQQAEIVVEYDEGLGVTDRRAKTRSEIDALSKAQSITEEVMKWICQIIARSDVGDSGVLVHEFEPLTSERVRSMVAIEFLNRGCSMTHGAIIASAPQVADCHHSGAGPLRTGTPIIVDLFPRDESTRYWGDCTRTVVNGNISDEVKAMHAAVVEAKAAATAKLVVGETANAVHLASEQVLTRHGYPISRGTLTDGPSIQHGTGHGIGLDLHEPILLDHGGGEVMEGEVFTIEPGLYGRLCGGVRIEDMLVVTGGEAKNLNALPDGLTWD</sequence>
<dbReference type="GO" id="GO:0004177">
    <property type="term" value="F:aminopeptidase activity"/>
    <property type="evidence" value="ECO:0007669"/>
    <property type="project" value="UniProtKB-KW"/>
</dbReference>
<dbReference type="OrthoDB" id="9806388at2"/>
<dbReference type="PANTHER" id="PTHR46112">
    <property type="entry name" value="AMINOPEPTIDASE"/>
    <property type="match status" value="1"/>
</dbReference>
<keyword evidence="3 7" id="KW-0378">Hydrolase</keyword>
<keyword evidence="1" id="KW-0645">Protease</keyword>
<dbReference type="Pfam" id="PF00557">
    <property type="entry name" value="Peptidase_M24"/>
    <property type="match status" value="1"/>
</dbReference>
<evidence type="ECO:0000256" key="4">
    <source>
        <dbReference type="ARBA" id="ARBA00023049"/>
    </source>
</evidence>
<evidence type="ECO:0000259" key="6">
    <source>
        <dbReference type="Pfam" id="PF00557"/>
    </source>
</evidence>
<reference evidence="7 8" key="1">
    <citation type="submission" date="2019-02" db="EMBL/GenBank/DDBJ databases">
        <title>Deep-cultivation of Planctomycetes and their phenomic and genomic characterization uncovers novel biology.</title>
        <authorList>
            <person name="Wiegand S."/>
            <person name="Jogler M."/>
            <person name="Boedeker C."/>
            <person name="Pinto D."/>
            <person name="Vollmers J."/>
            <person name="Rivas-Marin E."/>
            <person name="Kohn T."/>
            <person name="Peeters S.H."/>
            <person name="Heuer A."/>
            <person name="Rast P."/>
            <person name="Oberbeckmann S."/>
            <person name="Bunk B."/>
            <person name="Jeske O."/>
            <person name="Meyerdierks A."/>
            <person name="Storesund J.E."/>
            <person name="Kallscheuer N."/>
            <person name="Luecker S."/>
            <person name="Lage O.M."/>
            <person name="Pohl T."/>
            <person name="Merkel B.J."/>
            <person name="Hornburger P."/>
            <person name="Mueller R.-W."/>
            <person name="Bruemmer F."/>
            <person name="Labrenz M."/>
            <person name="Spormann A.M."/>
            <person name="Op Den Camp H."/>
            <person name="Overmann J."/>
            <person name="Amann R."/>
            <person name="Jetten M.S.M."/>
            <person name="Mascher T."/>
            <person name="Medema M.H."/>
            <person name="Devos D.P."/>
            <person name="Kaster A.-K."/>
            <person name="Ovreas L."/>
            <person name="Rohde M."/>
            <person name="Galperin M.Y."/>
            <person name="Jogler C."/>
        </authorList>
    </citation>
    <scope>NUCLEOTIDE SEQUENCE [LARGE SCALE GENOMIC DNA]</scope>
    <source>
        <strain evidence="7 8">Poly51</strain>
    </source>
</reference>
<dbReference type="PANTHER" id="PTHR46112:SF3">
    <property type="entry name" value="AMINOPEPTIDASE YPDF"/>
    <property type="match status" value="1"/>
</dbReference>
<dbReference type="Gene3D" id="3.90.230.10">
    <property type="entry name" value="Creatinase/methionine aminopeptidase superfamily"/>
    <property type="match status" value="1"/>
</dbReference>
<dbReference type="Proteomes" id="UP000318288">
    <property type="component" value="Unassembled WGS sequence"/>
</dbReference>
<dbReference type="InterPro" id="IPR001131">
    <property type="entry name" value="Peptidase_M24B_aminopep-P_CS"/>
</dbReference>
<gene>
    <name evidence="7" type="primary">pepPI</name>
    <name evidence="7" type="ORF">Poly51_56090</name>
</gene>
<keyword evidence="8" id="KW-1185">Reference proteome</keyword>
<evidence type="ECO:0000256" key="5">
    <source>
        <dbReference type="RuleBase" id="RU000590"/>
    </source>
</evidence>
<evidence type="ECO:0000256" key="3">
    <source>
        <dbReference type="ARBA" id="ARBA00022801"/>
    </source>
</evidence>
<dbReference type="EMBL" id="SJPW01000008">
    <property type="protein sequence ID" value="TWU46213.1"/>
    <property type="molecule type" value="Genomic_DNA"/>
</dbReference>
<keyword evidence="7" id="KW-0031">Aminopeptidase</keyword>
<dbReference type="AlphaFoldDB" id="A0A5C6E976"/>
<dbReference type="GO" id="GO:0046872">
    <property type="term" value="F:metal ion binding"/>
    <property type="evidence" value="ECO:0007669"/>
    <property type="project" value="UniProtKB-KW"/>
</dbReference>
<evidence type="ECO:0000313" key="7">
    <source>
        <dbReference type="EMBL" id="TWU46213.1"/>
    </source>
</evidence>
<comment type="similarity">
    <text evidence="5">Belongs to the peptidase M24B family.</text>
</comment>
<dbReference type="InterPro" id="IPR050659">
    <property type="entry name" value="Peptidase_M24B"/>
</dbReference>
<dbReference type="EC" id="3.4.11.9" evidence="7"/>
<evidence type="ECO:0000256" key="1">
    <source>
        <dbReference type="ARBA" id="ARBA00022670"/>
    </source>
</evidence>
<dbReference type="GO" id="GO:0008237">
    <property type="term" value="F:metallopeptidase activity"/>
    <property type="evidence" value="ECO:0007669"/>
    <property type="project" value="UniProtKB-KW"/>
</dbReference>
<feature type="domain" description="Peptidase M24" evidence="6">
    <location>
        <begin position="139"/>
        <end position="362"/>
    </location>
</feature>
<dbReference type="PROSITE" id="PS00491">
    <property type="entry name" value="PROLINE_PEPTIDASE"/>
    <property type="match status" value="1"/>
</dbReference>
<organism evidence="7 8">
    <name type="scientific">Rubripirellula tenax</name>
    <dbReference type="NCBI Taxonomy" id="2528015"/>
    <lineage>
        <taxon>Bacteria</taxon>
        <taxon>Pseudomonadati</taxon>
        <taxon>Planctomycetota</taxon>
        <taxon>Planctomycetia</taxon>
        <taxon>Pirellulales</taxon>
        <taxon>Pirellulaceae</taxon>
        <taxon>Rubripirellula</taxon>
    </lineage>
</organism>
<protein>
    <submittedName>
        <fullName evidence="7">Xaa-Pro aminopeptidase 1</fullName>
        <ecNumber evidence="7">3.4.11.9</ecNumber>
    </submittedName>
</protein>
<dbReference type="GO" id="GO:0006508">
    <property type="term" value="P:proteolysis"/>
    <property type="evidence" value="ECO:0007669"/>
    <property type="project" value="UniProtKB-KW"/>
</dbReference>
<keyword evidence="2 5" id="KW-0479">Metal-binding</keyword>